<dbReference type="AlphaFoldDB" id="A0A552LDB7"/>
<sequence>VIEGEQSGEVIDVIISHSFPSKLDFVSSNPD</sequence>
<evidence type="ECO:0000313" key="2">
    <source>
        <dbReference type="Proteomes" id="UP000320730"/>
    </source>
</evidence>
<proteinExistence type="predicted"/>
<gene>
    <name evidence="1" type="ORF">EWV40_17670</name>
</gene>
<accession>A0A552LDB7</accession>
<dbReference type="EMBL" id="SFAN01000153">
    <property type="protein sequence ID" value="TRV18210.1"/>
    <property type="molecule type" value="Genomic_DNA"/>
</dbReference>
<feature type="non-terminal residue" evidence="1">
    <location>
        <position position="1"/>
    </location>
</feature>
<evidence type="ECO:0000313" key="1">
    <source>
        <dbReference type="EMBL" id="TRV18210.1"/>
    </source>
</evidence>
<dbReference type="Proteomes" id="UP000320730">
    <property type="component" value="Unassembled WGS sequence"/>
</dbReference>
<organism evidence="1 2">
    <name type="scientific">Microcystis flos-aquae Mf_WU_F_19750830_S460</name>
    <dbReference type="NCBI Taxonomy" id="2486237"/>
    <lineage>
        <taxon>Bacteria</taxon>
        <taxon>Bacillati</taxon>
        <taxon>Cyanobacteriota</taxon>
        <taxon>Cyanophyceae</taxon>
        <taxon>Oscillatoriophycideae</taxon>
        <taxon>Chroococcales</taxon>
        <taxon>Microcystaceae</taxon>
        <taxon>Microcystis</taxon>
    </lineage>
</organism>
<name>A0A552LDB7_9CHRO</name>
<comment type="caution">
    <text evidence="1">The sequence shown here is derived from an EMBL/GenBank/DDBJ whole genome shotgun (WGS) entry which is preliminary data.</text>
</comment>
<reference evidence="1 2" key="1">
    <citation type="submission" date="2019-01" db="EMBL/GenBank/DDBJ databases">
        <title>Coherence of Microcystis species and biogeography revealed through population genomics.</title>
        <authorList>
            <person name="Perez-Carrascal O.M."/>
            <person name="Terrat Y."/>
            <person name="Giani A."/>
            <person name="Fortin N."/>
            <person name="Tromas N."/>
            <person name="Shapiro B.J."/>
        </authorList>
    </citation>
    <scope>NUCLEOTIDE SEQUENCE [LARGE SCALE GENOMIC DNA]</scope>
    <source>
        <strain evidence="1">Mf_WU_F_19750830_S460</strain>
    </source>
</reference>
<protein>
    <submittedName>
        <fullName evidence="1">Transposase</fullName>
    </submittedName>
</protein>